<comment type="caution">
    <text evidence="1">The sequence shown here is derived from an EMBL/GenBank/DDBJ whole genome shotgun (WGS) entry which is preliminary data.</text>
</comment>
<feature type="non-terminal residue" evidence="1">
    <location>
        <position position="1"/>
    </location>
</feature>
<name>T0ZQ39_9ZZZZ</name>
<dbReference type="AlphaFoldDB" id="T0ZQ39"/>
<proteinExistence type="predicted"/>
<protein>
    <submittedName>
        <fullName evidence="1">Uncharacterized protein</fullName>
    </submittedName>
</protein>
<organism evidence="1">
    <name type="scientific">mine drainage metagenome</name>
    <dbReference type="NCBI Taxonomy" id="410659"/>
    <lineage>
        <taxon>unclassified sequences</taxon>
        <taxon>metagenomes</taxon>
        <taxon>ecological metagenomes</taxon>
    </lineage>
</organism>
<gene>
    <name evidence="1" type="ORF">B2A_13964</name>
</gene>
<reference evidence="1" key="1">
    <citation type="submission" date="2013-08" db="EMBL/GenBank/DDBJ databases">
        <authorList>
            <person name="Mendez C."/>
            <person name="Richter M."/>
            <person name="Ferrer M."/>
            <person name="Sanchez J."/>
        </authorList>
    </citation>
    <scope>NUCLEOTIDE SEQUENCE</scope>
</reference>
<sequence>TQIPTVVYVVSTKRHASIRNVQSVNITFKKIKKDMLFGYHKESNGNIFIADPEKAIVDIYYFKDINDLDETILSKPARIDIGKLVFYAERSKKRYVMLKVAELLEYHGYHSYAKRLVGEAPYTKYKKGR</sequence>
<dbReference type="EMBL" id="AUZZ01010124">
    <property type="protein sequence ID" value="EQD30839.1"/>
    <property type="molecule type" value="Genomic_DNA"/>
</dbReference>
<accession>T0ZQ39</accession>
<reference evidence="1" key="2">
    <citation type="journal article" date="2014" name="ISME J.">
        <title>Microbial stratification in low pH oxic and suboxic macroscopic growths along an acid mine drainage.</title>
        <authorList>
            <person name="Mendez-Garcia C."/>
            <person name="Mesa V."/>
            <person name="Sprenger R.R."/>
            <person name="Richter M."/>
            <person name="Diez M.S."/>
            <person name="Solano J."/>
            <person name="Bargiela R."/>
            <person name="Golyshina O.V."/>
            <person name="Manteca A."/>
            <person name="Ramos J.L."/>
            <person name="Gallego J.R."/>
            <person name="Llorente I."/>
            <person name="Martins Dos Santos V.A."/>
            <person name="Jensen O.N."/>
            <person name="Pelaez A.I."/>
            <person name="Sanchez J."/>
            <person name="Ferrer M."/>
        </authorList>
    </citation>
    <scope>NUCLEOTIDE SEQUENCE</scope>
</reference>
<evidence type="ECO:0000313" key="1">
    <source>
        <dbReference type="EMBL" id="EQD30839.1"/>
    </source>
</evidence>